<evidence type="ECO:0000313" key="3">
    <source>
        <dbReference type="Proteomes" id="UP000324222"/>
    </source>
</evidence>
<protein>
    <submittedName>
        <fullName evidence="2">Uncharacterized protein</fullName>
    </submittedName>
</protein>
<dbReference type="Proteomes" id="UP000324222">
    <property type="component" value="Unassembled WGS sequence"/>
</dbReference>
<comment type="caution">
    <text evidence="2">The sequence shown here is derived from an EMBL/GenBank/DDBJ whole genome shotgun (WGS) entry which is preliminary data.</text>
</comment>
<reference evidence="2 3" key="1">
    <citation type="submission" date="2019-05" db="EMBL/GenBank/DDBJ databases">
        <title>Another draft genome of Portunus trituberculatus and its Hox gene families provides insights of decapod evolution.</title>
        <authorList>
            <person name="Jeong J.-H."/>
            <person name="Song I."/>
            <person name="Kim S."/>
            <person name="Choi T."/>
            <person name="Kim D."/>
            <person name="Ryu S."/>
            <person name="Kim W."/>
        </authorList>
    </citation>
    <scope>NUCLEOTIDE SEQUENCE [LARGE SCALE GENOMIC DNA]</scope>
    <source>
        <tissue evidence="2">Muscle</tissue>
    </source>
</reference>
<sequence length="22" mass="2241">MVVVHRQARVPPVGPVSQGVAG</sequence>
<gene>
    <name evidence="2" type="ORF">E2C01_081242</name>
</gene>
<evidence type="ECO:0000313" key="2">
    <source>
        <dbReference type="EMBL" id="MPC86416.1"/>
    </source>
</evidence>
<proteinExistence type="predicted"/>
<evidence type="ECO:0000256" key="1">
    <source>
        <dbReference type="SAM" id="MobiDB-lite"/>
    </source>
</evidence>
<name>A0A5B7IXF3_PORTR</name>
<keyword evidence="3" id="KW-1185">Reference proteome</keyword>
<feature type="region of interest" description="Disordered" evidence="1">
    <location>
        <begin position="1"/>
        <end position="22"/>
    </location>
</feature>
<organism evidence="2 3">
    <name type="scientific">Portunus trituberculatus</name>
    <name type="common">Swimming crab</name>
    <name type="synonym">Neptunus trituberculatus</name>
    <dbReference type="NCBI Taxonomy" id="210409"/>
    <lineage>
        <taxon>Eukaryota</taxon>
        <taxon>Metazoa</taxon>
        <taxon>Ecdysozoa</taxon>
        <taxon>Arthropoda</taxon>
        <taxon>Crustacea</taxon>
        <taxon>Multicrustacea</taxon>
        <taxon>Malacostraca</taxon>
        <taxon>Eumalacostraca</taxon>
        <taxon>Eucarida</taxon>
        <taxon>Decapoda</taxon>
        <taxon>Pleocyemata</taxon>
        <taxon>Brachyura</taxon>
        <taxon>Eubrachyura</taxon>
        <taxon>Portunoidea</taxon>
        <taxon>Portunidae</taxon>
        <taxon>Portuninae</taxon>
        <taxon>Portunus</taxon>
    </lineage>
</organism>
<dbReference type="EMBL" id="VSRR010071373">
    <property type="protein sequence ID" value="MPC86416.1"/>
    <property type="molecule type" value="Genomic_DNA"/>
</dbReference>
<dbReference type="AlphaFoldDB" id="A0A5B7IXF3"/>
<accession>A0A5B7IXF3</accession>